<dbReference type="GO" id="GO:0008270">
    <property type="term" value="F:zinc ion binding"/>
    <property type="evidence" value="ECO:0007669"/>
    <property type="project" value="UniProtKB-KW"/>
</dbReference>
<dbReference type="InterPro" id="IPR013087">
    <property type="entry name" value="Znf_C2H2_type"/>
</dbReference>
<dbReference type="InterPro" id="IPR050331">
    <property type="entry name" value="Zinc_finger"/>
</dbReference>
<keyword evidence="7" id="KW-0539">Nucleus</keyword>
<evidence type="ECO:0000256" key="1">
    <source>
        <dbReference type="ARBA" id="ARBA00004123"/>
    </source>
</evidence>
<dbReference type="EMBL" id="JAFNEN010000898">
    <property type="protein sequence ID" value="KAG8176293.1"/>
    <property type="molecule type" value="Genomic_DNA"/>
</dbReference>
<evidence type="ECO:0000313" key="12">
    <source>
        <dbReference type="Proteomes" id="UP000827092"/>
    </source>
</evidence>
<evidence type="ECO:0000256" key="4">
    <source>
        <dbReference type="ARBA" id="ARBA00022771"/>
    </source>
</evidence>
<dbReference type="FunFam" id="3.30.160.60:FF:000765">
    <property type="entry name" value="Zinc finger 45-like"/>
    <property type="match status" value="1"/>
</dbReference>
<keyword evidence="4 8" id="KW-0863">Zinc-finger</keyword>
<feature type="compositionally biased region" description="Basic and acidic residues" evidence="9">
    <location>
        <begin position="86"/>
        <end position="95"/>
    </location>
</feature>
<feature type="domain" description="C2H2-type" evidence="10">
    <location>
        <begin position="336"/>
        <end position="363"/>
    </location>
</feature>
<feature type="domain" description="C2H2-type" evidence="10">
    <location>
        <begin position="252"/>
        <end position="279"/>
    </location>
</feature>
<evidence type="ECO:0000256" key="6">
    <source>
        <dbReference type="ARBA" id="ARBA00023125"/>
    </source>
</evidence>
<dbReference type="FunFam" id="3.30.160.60:FF:000100">
    <property type="entry name" value="Zinc finger 45-like"/>
    <property type="match status" value="1"/>
</dbReference>
<dbReference type="GO" id="GO:0010468">
    <property type="term" value="P:regulation of gene expression"/>
    <property type="evidence" value="ECO:0007669"/>
    <property type="project" value="TreeGrafter"/>
</dbReference>
<dbReference type="PANTHER" id="PTHR16515">
    <property type="entry name" value="PR DOMAIN ZINC FINGER PROTEIN"/>
    <property type="match status" value="1"/>
</dbReference>
<feature type="compositionally biased region" description="Polar residues" evidence="9">
    <location>
        <begin position="27"/>
        <end position="37"/>
    </location>
</feature>
<keyword evidence="6" id="KW-0238">DNA-binding</keyword>
<organism evidence="11 12">
    <name type="scientific">Oedothorax gibbosus</name>
    <dbReference type="NCBI Taxonomy" id="931172"/>
    <lineage>
        <taxon>Eukaryota</taxon>
        <taxon>Metazoa</taxon>
        <taxon>Ecdysozoa</taxon>
        <taxon>Arthropoda</taxon>
        <taxon>Chelicerata</taxon>
        <taxon>Arachnida</taxon>
        <taxon>Araneae</taxon>
        <taxon>Araneomorphae</taxon>
        <taxon>Entelegynae</taxon>
        <taxon>Araneoidea</taxon>
        <taxon>Linyphiidae</taxon>
        <taxon>Erigoninae</taxon>
        <taxon>Oedothorax</taxon>
    </lineage>
</organism>
<dbReference type="GO" id="GO:0005634">
    <property type="term" value="C:nucleus"/>
    <property type="evidence" value="ECO:0007669"/>
    <property type="project" value="UniProtKB-SubCell"/>
</dbReference>
<accession>A0AAV6TXA5</accession>
<keyword evidence="2" id="KW-0479">Metal-binding</keyword>
<dbReference type="Pfam" id="PF00096">
    <property type="entry name" value="zf-C2H2"/>
    <property type="match status" value="8"/>
</dbReference>
<feature type="domain" description="C2H2-type" evidence="10">
    <location>
        <begin position="420"/>
        <end position="447"/>
    </location>
</feature>
<dbReference type="PANTHER" id="PTHR16515:SF2">
    <property type="entry name" value="PR DOMAIN ZINC FINGER PROTEIN 4"/>
    <property type="match status" value="1"/>
</dbReference>
<proteinExistence type="predicted"/>
<comment type="subcellular location">
    <subcellularLocation>
        <location evidence="1">Nucleus</location>
    </subcellularLocation>
</comment>
<evidence type="ECO:0000313" key="11">
    <source>
        <dbReference type="EMBL" id="KAG8176293.1"/>
    </source>
</evidence>
<dbReference type="InterPro" id="IPR036236">
    <property type="entry name" value="Znf_C2H2_sf"/>
</dbReference>
<dbReference type="Gene3D" id="3.30.160.60">
    <property type="entry name" value="Classic Zinc Finger"/>
    <property type="match status" value="10"/>
</dbReference>
<feature type="domain" description="C2H2-type" evidence="10">
    <location>
        <begin position="187"/>
        <end position="214"/>
    </location>
</feature>
<keyword evidence="3" id="KW-0677">Repeat</keyword>
<feature type="domain" description="C2H2-type" evidence="10">
    <location>
        <begin position="364"/>
        <end position="391"/>
    </location>
</feature>
<name>A0AAV6TXA5_9ARAC</name>
<dbReference type="GO" id="GO:0048598">
    <property type="term" value="P:embryonic morphogenesis"/>
    <property type="evidence" value="ECO:0007669"/>
    <property type="project" value="UniProtKB-ARBA"/>
</dbReference>
<dbReference type="AlphaFoldDB" id="A0AAV6TXA5"/>
<keyword evidence="12" id="KW-1185">Reference proteome</keyword>
<feature type="region of interest" description="Disordered" evidence="9">
    <location>
        <begin position="1"/>
        <end position="52"/>
    </location>
</feature>
<dbReference type="PROSITE" id="PS50157">
    <property type="entry name" value="ZINC_FINGER_C2H2_2"/>
    <property type="match status" value="10"/>
</dbReference>
<feature type="domain" description="C2H2-type" evidence="10">
    <location>
        <begin position="223"/>
        <end position="245"/>
    </location>
</feature>
<dbReference type="PROSITE" id="PS00028">
    <property type="entry name" value="ZINC_FINGER_C2H2_1"/>
    <property type="match status" value="11"/>
</dbReference>
<dbReference type="FunFam" id="3.30.160.60:FF:000446">
    <property type="entry name" value="Zinc finger protein"/>
    <property type="match status" value="2"/>
</dbReference>
<evidence type="ECO:0000256" key="2">
    <source>
        <dbReference type="ARBA" id="ARBA00022723"/>
    </source>
</evidence>
<feature type="domain" description="C2H2-type" evidence="10">
    <location>
        <begin position="308"/>
        <end position="335"/>
    </location>
</feature>
<dbReference type="Proteomes" id="UP000827092">
    <property type="component" value="Unassembled WGS sequence"/>
</dbReference>
<dbReference type="Pfam" id="PF12874">
    <property type="entry name" value="zf-met"/>
    <property type="match status" value="1"/>
</dbReference>
<dbReference type="SMART" id="SM00355">
    <property type="entry name" value="ZnF_C2H2"/>
    <property type="match status" value="11"/>
</dbReference>
<evidence type="ECO:0000256" key="5">
    <source>
        <dbReference type="ARBA" id="ARBA00022833"/>
    </source>
</evidence>
<dbReference type="SUPFAM" id="SSF57667">
    <property type="entry name" value="beta-beta-alpha zinc fingers"/>
    <property type="match status" value="6"/>
</dbReference>
<evidence type="ECO:0000256" key="7">
    <source>
        <dbReference type="ARBA" id="ARBA00023242"/>
    </source>
</evidence>
<feature type="domain" description="C2H2-type" evidence="10">
    <location>
        <begin position="392"/>
        <end position="419"/>
    </location>
</feature>
<evidence type="ECO:0000256" key="9">
    <source>
        <dbReference type="SAM" id="MobiDB-lite"/>
    </source>
</evidence>
<evidence type="ECO:0000259" key="10">
    <source>
        <dbReference type="PROSITE" id="PS50157"/>
    </source>
</evidence>
<keyword evidence="5" id="KW-0862">Zinc</keyword>
<evidence type="ECO:0000256" key="8">
    <source>
        <dbReference type="PROSITE-ProRule" id="PRU00042"/>
    </source>
</evidence>
<protein>
    <recommendedName>
        <fullName evidence="10">C2H2-type domain-containing protein</fullName>
    </recommendedName>
</protein>
<feature type="domain" description="C2H2-type" evidence="10">
    <location>
        <begin position="280"/>
        <end position="307"/>
    </location>
</feature>
<feature type="domain" description="C2H2-type" evidence="10">
    <location>
        <begin position="62"/>
        <end position="84"/>
    </location>
</feature>
<feature type="region of interest" description="Disordered" evidence="9">
    <location>
        <begin position="86"/>
        <end position="108"/>
    </location>
</feature>
<comment type="caution">
    <text evidence="11">The sequence shown here is derived from an EMBL/GenBank/DDBJ whole genome shotgun (WGS) entry which is preliminary data.</text>
</comment>
<gene>
    <name evidence="11" type="ORF">JTE90_011277</name>
</gene>
<reference evidence="11 12" key="1">
    <citation type="journal article" date="2022" name="Nat. Ecol. Evol.">
        <title>A masculinizing supergene underlies an exaggerated male reproductive morph in a spider.</title>
        <authorList>
            <person name="Hendrickx F."/>
            <person name="De Corte Z."/>
            <person name="Sonet G."/>
            <person name="Van Belleghem S.M."/>
            <person name="Kostlbacher S."/>
            <person name="Vangestel C."/>
        </authorList>
    </citation>
    <scope>NUCLEOTIDE SEQUENCE [LARGE SCALE GENOMIC DNA]</scope>
    <source>
        <strain evidence="11">W744_W776</strain>
    </source>
</reference>
<sequence length="512" mass="59199">MECEETLVPKSPLGTNNSKEILEDGASSCSKTIPNSSPEKRSQDQTKNIGKNFAKKPRKYNFGCNICTKSYHCISRLEKHLKTHDFGSKTDENSPKGRPNTALNSGTFVMSQNNKPAINSDKPFTCNICGVTYKGERCFNKHVASHASLNIDTTNTKDVVQRQRKRLRNTEVNKTKVKKITKPRKRHSCNICSKSYHCPSRLDKHLLIHTSEGLIIEKPDYSFKCDICNKFLSSKRTLKAHKETHETLTKNHKCKECGHLFARADSLRIHMQVHTSTNRFTCDICSKVFAQRRYLLRHMRNHNKNNLYRCNLCDKTYIDKRNFTAHYRKHTDERPFTCDHCGRSFYDQNALNMHLPLHTGIKPHQCTICDKKYIYKSSLRSHYLTHTQEKPHACDICHRKFSEKNNLKRHYLLHTNMKPHICSVCGKGFTHSNSLKSHVQTHVTENLLVEWMDQMGPQGLADPQMWIEQALDRKESANVLWIEQAINPEECLNPEPLVEKAVKNIELEGKLE</sequence>
<dbReference type="FunFam" id="3.30.160.60:FF:000624">
    <property type="entry name" value="zinc finger protein 697"/>
    <property type="match status" value="2"/>
</dbReference>
<evidence type="ECO:0000256" key="3">
    <source>
        <dbReference type="ARBA" id="ARBA00022737"/>
    </source>
</evidence>